<feature type="transmembrane region" description="Helical" evidence="1">
    <location>
        <begin position="45"/>
        <end position="65"/>
    </location>
</feature>
<dbReference type="InterPro" id="IPR046289">
    <property type="entry name" value="DUF6326"/>
</dbReference>
<feature type="transmembrane region" description="Helical" evidence="1">
    <location>
        <begin position="77"/>
        <end position="94"/>
    </location>
</feature>
<dbReference type="Proteomes" id="UP000258927">
    <property type="component" value="Chromosome"/>
</dbReference>
<keyword evidence="1" id="KW-0472">Membrane</keyword>
<keyword evidence="3" id="KW-1185">Reference proteome</keyword>
<proteinExistence type="predicted"/>
<dbReference type="STRING" id="1122213.GCA_000423365_03291"/>
<name>A0A2R4MAY0_9HYPH</name>
<evidence type="ECO:0000313" key="2">
    <source>
        <dbReference type="EMBL" id="AVX03123.1"/>
    </source>
</evidence>
<dbReference type="AlphaFoldDB" id="A0A2R4MAY0"/>
<protein>
    <submittedName>
        <fullName evidence="2">Uncharacterized protein</fullName>
    </submittedName>
</protein>
<gene>
    <name evidence="2" type="ORF">MXMO3_00579</name>
</gene>
<dbReference type="KEGG" id="mmyr:MXMO3_00579"/>
<feature type="transmembrane region" description="Helical" evidence="1">
    <location>
        <begin position="12"/>
        <end position="33"/>
    </location>
</feature>
<organism evidence="2 3">
    <name type="scientific">Maritalea myrionectae</name>
    <dbReference type="NCBI Taxonomy" id="454601"/>
    <lineage>
        <taxon>Bacteria</taxon>
        <taxon>Pseudomonadati</taxon>
        <taxon>Pseudomonadota</taxon>
        <taxon>Alphaproteobacteria</taxon>
        <taxon>Hyphomicrobiales</taxon>
        <taxon>Devosiaceae</taxon>
        <taxon>Maritalea</taxon>
    </lineage>
</organism>
<evidence type="ECO:0000256" key="1">
    <source>
        <dbReference type="SAM" id="Phobius"/>
    </source>
</evidence>
<feature type="transmembrane region" description="Helical" evidence="1">
    <location>
        <begin position="100"/>
        <end position="119"/>
    </location>
</feature>
<sequence length="128" mass="14029">MSVTEKISTLWIVVMFNMVFADVLSFISPGFLAEAETGVIDGIEITPMFILLAAIFIEIAIAMIFLSRVLPRKSCRIANWVAVVVTILFVVGGGSLAPHYILFASIEVLAMLYIAYLAWTWPAESAQA</sequence>
<dbReference type="Pfam" id="PF19851">
    <property type="entry name" value="DUF6326"/>
    <property type="match status" value="1"/>
</dbReference>
<dbReference type="EMBL" id="CP021330">
    <property type="protein sequence ID" value="AVX03123.1"/>
    <property type="molecule type" value="Genomic_DNA"/>
</dbReference>
<keyword evidence="1" id="KW-0812">Transmembrane</keyword>
<evidence type="ECO:0000313" key="3">
    <source>
        <dbReference type="Proteomes" id="UP000258927"/>
    </source>
</evidence>
<dbReference type="RefSeq" id="WP_117394878.1">
    <property type="nucleotide sequence ID" value="NZ_CP021330.1"/>
</dbReference>
<keyword evidence="1" id="KW-1133">Transmembrane helix</keyword>
<accession>A0A2R4MAY0</accession>
<reference evidence="2 3" key="1">
    <citation type="submission" date="2017-05" db="EMBL/GenBank/DDBJ databases">
        <title>Genome Analysis of Maritalea myrionectae HL2708#5.</title>
        <authorList>
            <consortium name="Cotde Inc.-PKNU"/>
            <person name="Jang D."/>
            <person name="Oh H.-M."/>
        </authorList>
    </citation>
    <scope>NUCLEOTIDE SEQUENCE [LARGE SCALE GENOMIC DNA]</scope>
    <source>
        <strain evidence="2 3">HL2708#5</strain>
    </source>
</reference>